<organism evidence="4 5">
    <name type="scientific">Erinaceus europaeus</name>
    <name type="common">Western European hedgehog</name>
    <dbReference type="NCBI Taxonomy" id="9365"/>
    <lineage>
        <taxon>Eukaryota</taxon>
        <taxon>Metazoa</taxon>
        <taxon>Chordata</taxon>
        <taxon>Craniata</taxon>
        <taxon>Vertebrata</taxon>
        <taxon>Euteleostomi</taxon>
        <taxon>Mammalia</taxon>
        <taxon>Eutheria</taxon>
        <taxon>Laurasiatheria</taxon>
        <taxon>Eulipotyphla</taxon>
        <taxon>Erinaceidae</taxon>
        <taxon>Erinaceinae</taxon>
        <taxon>Erinaceus</taxon>
    </lineage>
</organism>
<sequence length="830" mass="96026">MLYLRAAFRYTQRVFQSRPFCCEPLISQMTKCRDKEQLFDLVAKNKAILSEKQVECALTVLWDLRKLKSYTPQDIQYIRNHPQYLTLQSLTAEKMKFMNDETLVNVLNVIQRFAVEVHDPLLEVLIPEAWKRLGRFDFRVLSRFSSCLGDQHLEFSPLMGEIADIVNRNLETIQDIRVLSLLMVNISALISRSFQERLLKKSEVLFDTADSSYLSAAKRIVQFLRKIKCSHYPLLVRCNNLFLVSVDYLDLASINKIFSLYYTLQFYSFEFNIVMKRKLTEMIPLCDPTASVTLFVALASVAQPGDKKRLESTILPISEDLTSQQALAVFEAMGNMRSRNIHLIEKIVSTLNKHLDSYEPIELLKIVRILTSLHIQNKELFVKLRELLLRYLKTSNILVDIRSLVCAVSMLPSHLDDTVIARIESVLPQCNLFDINVLITSVSRWIQNDHMCLDSTTGKQLKLLQKLDYYGNQKIQNWNNLFLHSEELRALRRDCFAESFLERIVATLQCLVHEINYTNVVGIASFISRTNYLSTLLLDKVASVVTQHIEKIHPFQLLAVLLPFSSLNYDPPQREEFFTTYIEYLNSHLGTLDPHVLVHHAYSLATLGYFPEDLLMAIFNIKFLAKLNSQVGILSPSSKNRIRLCVMALNRAVCLESPEYQIPWFHDRFCQQKSNKGFVKMNQIQQQIYKMLSEVLGETNCVKFLPTTPYYLNIDFECILDKRKKPIPYGSHNITFGKLPEMHGESNSQLVDSRLPPDAQRIAFQFLDSKAFCVNTPHVKGQSAMNKRHLEILGYKVIQIPHFEWNSMALSTEEAWKNYLRDCIFGEMKS</sequence>
<dbReference type="Pfam" id="PF08368">
    <property type="entry name" value="FAST_2"/>
    <property type="match status" value="1"/>
</dbReference>
<evidence type="ECO:0000259" key="3">
    <source>
        <dbReference type="PROSITE" id="PS51286"/>
    </source>
</evidence>
<name>A0ABM3WAX2_ERIEU</name>
<dbReference type="InterPro" id="IPR010622">
    <property type="entry name" value="FAST_Leu-rich"/>
</dbReference>
<accession>A0ABM3WAX2</accession>
<dbReference type="PANTHER" id="PTHR21228:SF29">
    <property type="entry name" value="FAST KINASE DOMAIN-CONTAINING PROTEIN 1, MITOCHONDRIAL"/>
    <property type="match status" value="1"/>
</dbReference>
<reference evidence="5" key="1">
    <citation type="submission" date="2025-08" db="UniProtKB">
        <authorList>
            <consortium name="RefSeq"/>
        </authorList>
    </citation>
    <scope>IDENTIFICATION</scope>
</reference>
<protein>
    <submittedName>
        <fullName evidence="5">FAST kinase domain-containing protein 1, mitochondrial isoform X1</fullName>
    </submittedName>
</protein>
<evidence type="ECO:0000313" key="5">
    <source>
        <dbReference type="RefSeq" id="XP_060033726.1"/>
    </source>
</evidence>
<evidence type="ECO:0000256" key="1">
    <source>
        <dbReference type="ARBA" id="ARBA00004173"/>
    </source>
</evidence>
<dbReference type="Pfam" id="PF06743">
    <property type="entry name" value="FAST_1"/>
    <property type="match status" value="1"/>
</dbReference>
<dbReference type="PROSITE" id="PS51286">
    <property type="entry name" value="RAP"/>
    <property type="match status" value="1"/>
</dbReference>
<keyword evidence="4" id="KW-1185">Reference proteome</keyword>
<evidence type="ECO:0000313" key="4">
    <source>
        <dbReference type="Proteomes" id="UP001652624"/>
    </source>
</evidence>
<feature type="domain" description="RAP" evidence="3">
    <location>
        <begin position="762"/>
        <end position="822"/>
    </location>
</feature>
<keyword evidence="5" id="KW-0418">Kinase</keyword>
<dbReference type="GO" id="GO:0016301">
    <property type="term" value="F:kinase activity"/>
    <property type="evidence" value="ECO:0007669"/>
    <property type="project" value="UniProtKB-KW"/>
</dbReference>
<dbReference type="InterPro" id="IPR050870">
    <property type="entry name" value="FAST_kinase"/>
</dbReference>
<dbReference type="SMART" id="SM00952">
    <property type="entry name" value="RAP"/>
    <property type="match status" value="1"/>
</dbReference>
<dbReference type="InterPro" id="IPR013584">
    <property type="entry name" value="RAP"/>
</dbReference>
<evidence type="ECO:0000256" key="2">
    <source>
        <dbReference type="ARBA" id="ARBA00023128"/>
    </source>
</evidence>
<dbReference type="Proteomes" id="UP001652624">
    <property type="component" value="Chromosome 18"/>
</dbReference>
<proteinExistence type="predicted"/>
<dbReference type="GeneID" id="103128507"/>
<dbReference type="Pfam" id="PF08373">
    <property type="entry name" value="RAP"/>
    <property type="match status" value="1"/>
</dbReference>
<keyword evidence="2" id="KW-0496">Mitochondrion</keyword>
<dbReference type="PANTHER" id="PTHR21228">
    <property type="entry name" value="FAST LEU-RICH DOMAIN-CONTAINING"/>
    <property type="match status" value="1"/>
</dbReference>
<dbReference type="RefSeq" id="XP_060033726.1">
    <property type="nucleotide sequence ID" value="XM_060177743.1"/>
</dbReference>
<gene>
    <name evidence="5" type="primary">FASTKD1</name>
</gene>
<dbReference type="InterPro" id="IPR013579">
    <property type="entry name" value="FAST_2"/>
</dbReference>
<keyword evidence="5" id="KW-0808">Transferase</keyword>
<comment type="subcellular location">
    <subcellularLocation>
        <location evidence="1">Mitochondrion</location>
    </subcellularLocation>
</comment>